<dbReference type="Proteomes" id="UP001139369">
    <property type="component" value="Unassembled WGS sequence"/>
</dbReference>
<keyword evidence="5" id="KW-1185">Reference proteome</keyword>
<keyword evidence="1" id="KW-0998">Cell outer membrane</keyword>
<dbReference type="EMBL" id="JAKQYM010000001">
    <property type="protein sequence ID" value="MCI2228106.1"/>
    <property type="molecule type" value="Genomic_DNA"/>
</dbReference>
<name>A0A9X1VRC0_9FLAO</name>
<comment type="caution">
    <text evidence="4">The sequence shown here is derived from an EMBL/GenBank/DDBJ whole genome shotgun (WGS) entry which is preliminary data.</text>
</comment>
<feature type="domain" description="Organic solvent tolerance-like N-terminal" evidence="2">
    <location>
        <begin position="291"/>
        <end position="364"/>
    </location>
</feature>
<sequence>MKRILFLFLILSTVISFSQEKRKIEYEAEYQETNEEKFPGASILIGKVKMTHEGIVLTCQQALYYKKENFFKAIGKVLIKQGDTITQTSNYTDYDANSKQALSWGNVVLKDPTMTLTTDTLQFDRLNQKLYYTSFATIKDATNTLKSKNGNYYLENKKFTATTRVSVVNPEHTVISNHLDYYTNSGQAYLYGPSTITNTKNSNRIYCERGFYNTKTDISHFVKNAKLYLKERTIEGDSLYYDKNRGFASATNNIKVIDTVQNFITKGNYAEIFEKKDSLFIIKKAVAISIIEKDSMFIHGDTLLITGKPKKRIIRTYHNVKIFKSDLQGKCDSIHTNQETGLTRMFSNPVLWSDKNQITGDTIHLISNVKTEKLDSLKVLNNAFIISKDSLSKEDYSQIKGRNMFGKFKDNKLNLLLVKGNAESVYFNRNEETNVLETITKEISSNIEFTLDKGVIQSIKYLKASEGKTYPPSMLPDDVKRLKGFIWREDEQPKKMEDIFINDSNKKSPSKKKEKLLPKTFLKKGGILKDKGKKLTSKKGTKLPISVKKQ</sequence>
<protein>
    <recommendedName>
        <fullName evidence="2 3">Organic solvent tolerance-like N-terminal domain-containing protein</fullName>
    </recommendedName>
</protein>
<dbReference type="InterPro" id="IPR005653">
    <property type="entry name" value="OstA-like_N"/>
</dbReference>
<reference evidence="4" key="1">
    <citation type="submission" date="2022-02" db="EMBL/GenBank/DDBJ databases">
        <title>Polaribacter sp. MSW13, isolated from seawater.</title>
        <authorList>
            <person name="Kristyanto S."/>
            <person name="Jung J."/>
            <person name="Jeon C.O."/>
        </authorList>
    </citation>
    <scope>NUCLEOTIDE SEQUENCE</scope>
    <source>
        <strain evidence="4">MSW13</strain>
    </source>
</reference>
<accession>A0A9X1VRC0</accession>
<evidence type="ECO:0000313" key="4">
    <source>
        <dbReference type="EMBL" id="MCI2228106.1"/>
    </source>
</evidence>
<dbReference type="AlphaFoldDB" id="A0A9X1VRC0"/>
<dbReference type="Pfam" id="PF13100">
    <property type="entry name" value="OstA_2"/>
    <property type="match status" value="1"/>
</dbReference>
<dbReference type="PANTHER" id="PTHR30189:SF1">
    <property type="entry name" value="LPS-ASSEMBLY PROTEIN LPTD"/>
    <property type="match status" value="1"/>
</dbReference>
<organism evidence="4 5">
    <name type="scientific">Polaribacter marinus</name>
    <dbReference type="NCBI Taxonomy" id="2916838"/>
    <lineage>
        <taxon>Bacteria</taxon>
        <taxon>Pseudomonadati</taxon>
        <taxon>Bacteroidota</taxon>
        <taxon>Flavobacteriia</taxon>
        <taxon>Flavobacteriales</taxon>
        <taxon>Flavobacteriaceae</taxon>
    </lineage>
</organism>
<dbReference type="Pfam" id="PF03968">
    <property type="entry name" value="LptD_N"/>
    <property type="match status" value="1"/>
</dbReference>
<dbReference type="RefSeq" id="WP_242177219.1">
    <property type="nucleotide sequence ID" value="NZ_JAKQYM010000001.1"/>
</dbReference>
<dbReference type="GO" id="GO:0009279">
    <property type="term" value="C:cell outer membrane"/>
    <property type="evidence" value="ECO:0007669"/>
    <property type="project" value="TreeGrafter"/>
</dbReference>
<evidence type="ECO:0000259" key="2">
    <source>
        <dbReference type="Pfam" id="PF03968"/>
    </source>
</evidence>
<dbReference type="GO" id="GO:1990351">
    <property type="term" value="C:transporter complex"/>
    <property type="evidence" value="ECO:0007669"/>
    <property type="project" value="TreeGrafter"/>
</dbReference>
<dbReference type="PANTHER" id="PTHR30189">
    <property type="entry name" value="LPS-ASSEMBLY PROTEIN"/>
    <property type="match status" value="1"/>
</dbReference>
<dbReference type="InterPro" id="IPR050218">
    <property type="entry name" value="LptD"/>
</dbReference>
<evidence type="ECO:0000259" key="3">
    <source>
        <dbReference type="Pfam" id="PF13100"/>
    </source>
</evidence>
<evidence type="ECO:0000313" key="5">
    <source>
        <dbReference type="Proteomes" id="UP001139369"/>
    </source>
</evidence>
<feature type="domain" description="Organic solvent tolerance-like N-terminal" evidence="3">
    <location>
        <begin position="29"/>
        <end position="176"/>
    </location>
</feature>
<keyword evidence="1" id="KW-0472">Membrane</keyword>
<gene>
    <name evidence="4" type="ORF">MC378_02925</name>
</gene>
<proteinExistence type="predicted"/>
<evidence type="ECO:0000256" key="1">
    <source>
        <dbReference type="ARBA" id="ARBA00023237"/>
    </source>
</evidence>
<dbReference type="Gene3D" id="2.60.450.10">
    <property type="entry name" value="Lipopolysaccharide (LPS) transport protein A like domain"/>
    <property type="match status" value="3"/>
</dbReference>